<evidence type="ECO:0000259" key="1">
    <source>
        <dbReference type="Pfam" id="PF00535"/>
    </source>
</evidence>
<keyword evidence="2" id="KW-0808">Transferase</keyword>
<reference evidence="2 3" key="1">
    <citation type="submission" date="2019-02" db="EMBL/GenBank/DDBJ databases">
        <title>Deep-cultivation of Planctomycetes and their phenomic and genomic characterization uncovers novel biology.</title>
        <authorList>
            <person name="Wiegand S."/>
            <person name="Jogler M."/>
            <person name="Boedeker C."/>
            <person name="Pinto D."/>
            <person name="Vollmers J."/>
            <person name="Rivas-Marin E."/>
            <person name="Kohn T."/>
            <person name="Peeters S.H."/>
            <person name="Heuer A."/>
            <person name="Rast P."/>
            <person name="Oberbeckmann S."/>
            <person name="Bunk B."/>
            <person name="Jeske O."/>
            <person name="Meyerdierks A."/>
            <person name="Storesund J.E."/>
            <person name="Kallscheuer N."/>
            <person name="Luecker S."/>
            <person name="Lage O.M."/>
            <person name="Pohl T."/>
            <person name="Merkel B.J."/>
            <person name="Hornburger P."/>
            <person name="Mueller R.-W."/>
            <person name="Bruemmer F."/>
            <person name="Labrenz M."/>
            <person name="Spormann A.M."/>
            <person name="Op den Camp H."/>
            <person name="Overmann J."/>
            <person name="Amann R."/>
            <person name="Jetten M.S.M."/>
            <person name="Mascher T."/>
            <person name="Medema M.H."/>
            <person name="Devos D.P."/>
            <person name="Kaster A.-K."/>
            <person name="Ovreas L."/>
            <person name="Rohde M."/>
            <person name="Galperin M.Y."/>
            <person name="Jogler C."/>
        </authorList>
    </citation>
    <scope>NUCLEOTIDE SEQUENCE [LARGE SCALE GENOMIC DNA]</scope>
    <source>
        <strain evidence="2 3">V22</strain>
    </source>
</reference>
<accession>A0A517TBT5</accession>
<sequence>MTALAERQTSTTPAIDVAGAWIVVPAFNESPRIGATLSKLLKVCSRIIVVDDGSSDHTPTIALRYPVWCLRHAVNQGQGAALQTGIDFALKQGAEYIITFDGDGQHSAEDIKKLLEPLQKKEADIVLGSRFLGKANNIPTSRRLLLSAAVVWTRLVSRIKITDTHNGLRAFSRHAAYRIRITQNRMAHASEIIDQITKQKLRYCEVPVTVTYTEETLAKGQSSWNALRIASQFLIGKFIR</sequence>
<feature type="domain" description="Glycosyltransferase 2-like" evidence="1">
    <location>
        <begin position="22"/>
        <end position="163"/>
    </location>
</feature>
<protein>
    <submittedName>
        <fullName evidence="2">Undecaprenyl-phosphate mannosyltransferase</fullName>
        <ecNumber evidence="2">2.4.1.54</ecNumber>
    </submittedName>
</protein>
<dbReference type="PANTHER" id="PTHR48090:SF7">
    <property type="entry name" value="RFBJ PROTEIN"/>
    <property type="match status" value="1"/>
</dbReference>
<dbReference type="EMBL" id="CP036316">
    <property type="protein sequence ID" value="QDT65836.1"/>
    <property type="molecule type" value="Genomic_DNA"/>
</dbReference>
<keyword evidence="2" id="KW-0328">Glycosyltransferase</keyword>
<dbReference type="Gene3D" id="3.90.550.10">
    <property type="entry name" value="Spore Coat Polysaccharide Biosynthesis Protein SpsA, Chain A"/>
    <property type="match status" value="1"/>
</dbReference>
<dbReference type="InterPro" id="IPR001173">
    <property type="entry name" value="Glyco_trans_2-like"/>
</dbReference>
<dbReference type="SUPFAM" id="SSF53448">
    <property type="entry name" value="Nucleotide-diphospho-sugar transferases"/>
    <property type="match status" value="1"/>
</dbReference>
<dbReference type="PANTHER" id="PTHR48090">
    <property type="entry name" value="UNDECAPRENYL-PHOSPHATE 4-DEOXY-4-FORMAMIDO-L-ARABINOSE TRANSFERASE-RELATED"/>
    <property type="match status" value="1"/>
</dbReference>
<evidence type="ECO:0000313" key="2">
    <source>
        <dbReference type="EMBL" id="QDT65836.1"/>
    </source>
</evidence>
<proteinExistence type="predicted"/>
<name>A0A517TBT5_9PLAN</name>
<dbReference type="Pfam" id="PF00535">
    <property type="entry name" value="Glycos_transf_2"/>
    <property type="match status" value="1"/>
</dbReference>
<organism evidence="2 3">
    <name type="scientific">Calycomorphotria hydatis</name>
    <dbReference type="NCBI Taxonomy" id="2528027"/>
    <lineage>
        <taxon>Bacteria</taxon>
        <taxon>Pseudomonadati</taxon>
        <taxon>Planctomycetota</taxon>
        <taxon>Planctomycetia</taxon>
        <taxon>Planctomycetales</taxon>
        <taxon>Planctomycetaceae</taxon>
        <taxon>Calycomorphotria</taxon>
    </lineage>
</organism>
<dbReference type="GO" id="GO:0047267">
    <property type="term" value="F:undecaprenyl-phosphate mannosyltransferase activity"/>
    <property type="evidence" value="ECO:0007669"/>
    <property type="project" value="UniProtKB-EC"/>
</dbReference>
<dbReference type="CDD" id="cd04179">
    <property type="entry name" value="DPM_DPG-synthase_like"/>
    <property type="match status" value="1"/>
</dbReference>
<dbReference type="AlphaFoldDB" id="A0A517TBT5"/>
<dbReference type="Proteomes" id="UP000319976">
    <property type="component" value="Chromosome"/>
</dbReference>
<gene>
    <name evidence="2" type="ORF">V22_30980</name>
</gene>
<dbReference type="EC" id="2.4.1.54" evidence="2"/>
<keyword evidence="3" id="KW-1185">Reference proteome</keyword>
<dbReference type="RefSeq" id="WP_197439646.1">
    <property type="nucleotide sequence ID" value="NZ_CP036316.1"/>
</dbReference>
<dbReference type="InterPro" id="IPR050256">
    <property type="entry name" value="Glycosyltransferase_2"/>
</dbReference>
<dbReference type="KEGG" id="chya:V22_30980"/>
<dbReference type="InterPro" id="IPR029044">
    <property type="entry name" value="Nucleotide-diphossugar_trans"/>
</dbReference>
<evidence type="ECO:0000313" key="3">
    <source>
        <dbReference type="Proteomes" id="UP000319976"/>
    </source>
</evidence>